<evidence type="ECO:0000256" key="1">
    <source>
        <dbReference type="SAM" id="MobiDB-lite"/>
    </source>
</evidence>
<feature type="compositionally biased region" description="Polar residues" evidence="1">
    <location>
        <begin position="14"/>
        <end position="30"/>
    </location>
</feature>
<dbReference type="EMBL" id="CAFBMK010000040">
    <property type="protein sequence ID" value="CAB4907459.1"/>
    <property type="molecule type" value="Genomic_DNA"/>
</dbReference>
<dbReference type="AlphaFoldDB" id="A0A6J7GVJ5"/>
<sequence length="61" mass="6512">MISANSERIAATPTKPNRSPAEANTKSVSLSGRKPSFCWVASSPLPVFPPDPIAALDCRSW</sequence>
<proteinExistence type="predicted"/>
<feature type="region of interest" description="Disordered" evidence="1">
    <location>
        <begin position="1"/>
        <end position="30"/>
    </location>
</feature>
<protein>
    <submittedName>
        <fullName evidence="2">Unannotated protein</fullName>
    </submittedName>
</protein>
<organism evidence="2">
    <name type="scientific">freshwater metagenome</name>
    <dbReference type="NCBI Taxonomy" id="449393"/>
    <lineage>
        <taxon>unclassified sequences</taxon>
        <taxon>metagenomes</taxon>
        <taxon>ecological metagenomes</taxon>
    </lineage>
</organism>
<evidence type="ECO:0000313" key="2">
    <source>
        <dbReference type="EMBL" id="CAB4907459.1"/>
    </source>
</evidence>
<name>A0A6J7GVJ5_9ZZZZ</name>
<accession>A0A6J7GVJ5</accession>
<gene>
    <name evidence="2" type="ORF">UFOPK3564_00991</name>
</gene>
<reference evidence="2" key="1">
    <citation type="submission" date="2020-05" db="EMBL/GenBank/DDBJ databases">
        <authorList>
            <person name="Chiriac C."/>
            <person name="Salcher M."/>
            <person name="Ghai R."/>
            <person name="Kavagutti S V."/>
        </authorList>
    </citation>
    <scope>NUCLEOTIDE SEQUENCE</scope>
</reference>